<evidence type="ECO:0000313" key="8">
    <source>
        <dbReference type="Proteomes" id="UP001501490"/>
    </source>
</evidence>
<protein>
    <submittedName>
        <fullName evidence="7">GAF and ANTAR domain-containing protein</fullName>
    </submittedName>
</protein>
<proteinExistence type="predicted"/>
<dbReference type="InterPro" id="IPR036388">
    <property type="entry name" value="WH-like_DNA-bd_sf"/>
</dbReference>
<keyword evidence="2" id="KW-0418">Kinase</keyword>
<dbReference type="RefSeq" id="WP_344802840.1">
    <property type="nucleotide sequence ID" value="NZ_BAABAB010000009.1"/>
</dbReference>
<evidence type="ECO:0000256" key="2">
    <source>
        <dbReference type="ARBA" id="ARBA00022777"/>
    </source>
</evidence>
<evidence type="ECO:0000256" key="5">
    <source>
        <dbReference type="SAM" id="Coils"/>
    </source>
</evidence>
<dbReference type="SMART" id="SM00065">
    <property type="entry name" value="GAF"/>
    <property type="match status" value="1"/>
</dbReference>
<dbReference type="InterPro" id="IPR029016">
    <property type="entry name" value="GAF-like_dom_sf"/>
</dbReference>
<keyword evidence="8" id="KW-1185">Reference proteome</keyword>
<keyword evidence="1" id="KW-0808">Transferase</keyword>
<dbReference type="Proteomes" id="UP001501490">
    <property type="component" value="Unassembled WGS sequence"/>
</dbReference>
<sequence>MTTFEAIEPDAAFAELARLNLSDQSLTETLRQVGELAKRVVPGVDEASVTVINNDRPKTMVFTSPLAVQLDERQYESGFGPCLDAASTGATIILDHRADQPLYPEFTHAALRAGVTHTAAVALLVPYRTAGALNLYSARDEPFSDEAVTFAERFAGYAAFAVSNADHLDSAEELARQLQEAMRSRAVIEQAKGILMARHQISADDAFRRLATLSQNTNTRLRELAARVVADPGRSA</sequence>
<organism evidence="7 8">
    <name type="scientific">Microlunatus ginsengisoli</name>
    <dbReference type="NCBI Taxonomy" id="363863"/>
    <lineage>
        <taxon>Bacteria</taxon>
        <taxon>Bacillati</taxon>
        <taxon>Actinomycetota</taxon>
        <taxon>Actinomycetes</taxon>
        <taxon>Propionibacteriales</taxon>
        <taxon>Propionibacteriaceae</taxon>
        <taxon>Microlunatus</taxon>
    </lineage>
</organism>
<dbReference type="Gene3D" id="3.30.450.40">
    <property type="match status" value="1"/>
</dbReference>
<dbReference type="EMBL" id="BAABAB010000009">
    <property type="protein sequence ID" value="GAA3613574.1"/>
    <property type="molecule type" value="Genomic_DNA"/>
</dbReference>
<accession>A0ABP6ZQE9</accession>
<gene>
    <name evidence="7" type="ORF">GCM10022236_14370</name>
</gene>
<dbReference type="SUPFAM" id="SSF52172">
    <property type="entry name" value="CheY-like"/>
    <property type="match status" value="1"/>
</dbReference>
<dbReference type="SMART" id="SM01012">
    <property type="entry name" value="ANTAR"/>
    <property type="match status" value="1"/>
</dbReference>
<dbReference type="PIRSF" id="PIRSF036625">
    <property type="entry name" value="GAF_ANTAR"/>
    <property type="match status" value="1"/>
</dbReference>
<comment type="caution">
    <text evidence="7">The sequence shown here is derived from an EMBL/GenBank/DDBJ whole genome shotgun (WGS) entry which is preliminary data.</text>
</comment>
<dbReference type="InterPro" id="IPR011006">
    <property type="entry name" value="CheY-like_superfamily"/>
</dbReference>
<evidence type="ECO:0000259" key="6">
    <source>
        <dbReference type="PROSITE" id="PS50921"/>
    </source>
</evidence>
<evidence type="ECO:0000313" key="7">
    <source>
        <dbReference type="EMBL" id="GAA3613574.1"/>
    </source>
</evidence>
<dbReference type="PROSITE" id="PS50921">
    <property type="entry name" value="ANTAR"/>
    <property type="match status" value="1"/>
</dbReference>
<dbReference type="Pfam" id="PF13185">
    <property type="entry name" value="GAF_2"/>
    <property type="match status" value="1"/>
</dbReference>
<dbReference type="Pfam" id="PF03861">
    <property type="entry name" value="ANTAR"/>
    <property type="match status" value="1"/>
</dbReference>
<keyword evidence="5" id="KW-0175">Coiled coil</keyword>
<dbReference type="Gene3D" id="1.10.10.10">
    <property type="entry name" value="Winged helix-like DNA-binding domain superfamily/Winged helix DNA-binding domain"/>
    <property type="match status" value="1"/>
</dbReference>
<evidence type="ECO:0000256" key="3">
    <source>
        <dbReference type="ARBA" id="ARBA00023015"/>
    </source>
</evidence>
<dbReference type="InterPro" id="IPR003018">
    <property type="entry name" value="GAF"/>
</dbReference>
<feature type="coiled-coil region" evidence="5">
    <location>
        <begin position="164"/>
        <end position="191"/>
    </location>
</feature>
<dbReference type="InterPro" id="IPR005561">
    <property type="entry name" value="ANTAR"/>
</dbReference>
<keyword evidence="3" id="KW-0805">Transcription regulation</keyword>
<dbReference type="SUPFAM" id="SSF55781">
    <property type="entry name" value="GAF domain-like"/>
    <property type="match status" value="1"/>
</dbReference>
<reference evidence="8" key="1">
    <citation type="journal article" date="2019" name="Int. J. Syst. Evol. Microbiol.">
        <title>The Global Catalogue of Microorganisms (GCM) 10K type strain sequencing project: providing services to taxonomists for standard genome sequencing and annotation.</title>
        <authorList>
            <consortium name="The Broad Institute Genomics Platform"/>
            <consortium name="The Broad Institute Genome Sequencing Center for Infectious Disease"/>
            <person name="Wu L."/>
            <person name="Ma J."/>
        </authorList>
    </citation>
    <scope>NUCLEOTIDE SEQUENCE [LARGE SCALE GENOMIC DNA]</scope>
    <source>
        <strain evidence="8">JCM 16929</strain>
    </source>
</reference>
<feature type="domain" description="ANTAR" evidence="6">
    <location>
        <begin position="168"/>
        <end position="229"/>
    </location>
</feature>
<name>A0ABP6ZQE9_9ACTN</name>
<keyword evidence="4" id="KW-0804">Transcription</keyword>
<evidence type="ECO:0000256" key="1">
    <source>
        <dbReference type="ARBA" id="ARBA00022679"/>
    </source>
</evidence>
<dbReference type="InterPro" id="IPR012074">
    <property type="entry name" value="GAF_ANTAR"/>
</dbReference>
<evidence type="ECO:0000256" key="4">
    <source>
        <dbReference type="ARBA" id="ARBA00023163"/>
    </source>
</evidence>